<name>A0A834FIV6_ORYME</name>
<accession>A0A834FIV6</accession>
<evidence type="ECO:0000256" key="1">
    <source>
        <dbReference type="SAM" id="MobiDB-lite"/>
    </source>
</evidence>
<feature type="region of interest" description="Disordered" evidence="1">
    <location>
        <begin position="1"/>
        <end position="49"/>
    </location>
</feature>
<dbReference type="Proteomes" id="UP000646548">
    <property type="component" value="Unassembled WGS sequence"/>
</dbReference>
<dbReference type="EMBL" id="WKFB01000123">
    <property type="protein sequence ID" value="KAF6734971.1"/>
    <property type="molecule type" value="Genomic_DNA"/>
</dbReference>
<comment type="caution">
    <text evidence="2">The sequence shown here is derived from an EMBL/GenBank/DDBJ whole genome shotgun (WGS) entry which is preliminary data.</text>
</comment>
<feature type="compositionally biased region" description="Basic and acidic residues" evidence="1">
    <location>
        <begin position="9"/>
        <end position="26"/>
    </location>
</feature>
<dbReference type="AlphaFoldDB" id="A0A834FIV6"/>
<protein>
    <submittedName>
        <fullName evidence="2">Uncharacterized protein</fullName>
    </submittedName>
</protein>
<feature type="compositionally biased region" description="Basic and acidic residues" evidence="1">
    <location>
        <begin position="40"/>
        <end position="49"/>
    </location>
</feature>
<proteinExistence type="predicted"/>
<organism evidence="2 3">
    <name type="scientific">Oryzias melastigma</name>
    <name type="common">Marine medaka</name>
    <dbReference type="NCBI Taxonomy" id="30732"/>
    <lineage>
        <taxon>Eukaryota</taxon>
        <taxon>Metazoa</taxon>
        <taxon>Chordata</taxon>
        <taxon>Craniata</taxon>
        <taxon>Vertebrata</taxon>
        <taxon>Euteleostomi</taxon>
        <taxon>Actinopterygii</taxon>
        <taxon>Neopterygii</taxon>
        <taxon>Teleostei</taxon>
        <taxon>Neoteleostei</taxon>
        <taxon>Acanthomorphata</taxon>
        <taxon>Ovalentaria</taxon>
        <taxon>Atherinomorphae</taxon>
        <taxon>Beloniformes</taxon>
        <taxon>Adrianichthyidae</taxon>
        <taxon>Oryziinae</taxon>
        <taxon>Oryzias</taxon>
    </lineage>
</organism>
<reference evidence="2" key="1">
    <citation type="journal article" name="BMC Genomics">
        <title>Long-read sequencing and de novo genome assembly of marine medaka (Oryzias melastigma).</title>
        <authorList>
            <person name="Liang P."/>
            <person name="Saqib H.S.A."/>
            <person name="Ni X."/>
            <person name="Shen Y."/>
        </authorList>
    </citation>
    <scope>NUCLEOTIDE SEQUENCE</scope>
    <source>
        <strain evidence="2">Bigg-433</strain>
    </source>
</reference>
<evidence type="ECO:0000313" key="3">
    <source>
        <dbReference type="Proteomes" id="UP000646548"/>
    </source>
</evidence>
<sequence length="90" mass="9891">MTDSMEDSPVLREESASPRSGEHGVQHQDQQNDDQTVLETHPDTGSGRDARAALVSAHLRTGELPRVLPGLRQRSSDRPLLYLLPVLPPT</sequence>
<gene>
    <name evidence="2" type="ORF">FQA47_004371</name>
</gene>
<evidence type="ECO:0000313" key="2">
    <source>
        <dbReference type="EMBL" id="KAF6734971.1"/>
    </source>
</evidence>
<feature type="compositionally biased region" description="Polar residues" evidence="1">
    <location>
        <begin position="27"/>
        <end position="38"/>
    </location>
</feature>